<dbReference type="Proteomes" id="UP000034072">
    <property type="component" value="Unassembled WGS sequence"/>
</dbReference>
<sequence length="979" mass="110292">MSKFFATWDPQRISDFEAKLSDKDKPVFETAREFGVGIKQAWNFITNRDIKRVRQDERSDKSKPYDVRLVDLIASGELARKGISKILDILKSEMPDKLKGLTQAQLKKRAKELIWTDNLVVLLTSSIRDGLTPEKFAEYNPNIPISFVRERAKLISGVTISKHPVMFVPGMGRLDIRGMSAKDEAYELPATSINNPFEISVADGIESPSISILNGANLGIAYSRVIKDNVPRRALADARKNGDVAVILVNTIDVSTTKASAGPNFIRRAVISGINTSLAVLDPSYRPQAKDIIQSMPRDSVVYETIAEIYANVMDGWVKVSHRPNGEPEFDGPVFVVLGKKEADLIDSAAYQEIRYLTLVKQDKIMAEKKIAERAFISEKRKAKPSVKTLKALAKKIAELRREYQRTIVTNVRPEDRNRFAKIITAMVVKKFEESIPNCKVIGKNNTFIKFRNQVIEIVVPGHGRVTDMLLSSFVGAHGPKLLRKQLAPTSVVCHPYATNYRFTARQVSGRTNSNTVQMMVAPIAVDDDFLRGRLRNTVSSAHPIQNAIFDPQFKSGVLRLRLINGLIDPDVTSVGALDPDIKLAKGSAPAINKIPYLNTRYIWVETATDPHWGSRSKVYLWDNDRKIHLGVAEAAANMMREAGLFNGRMPIHMLTVNDDFTQGNHYETQFQPDPHEQDYLMIHKKWEKALADARARADIKEVLKIMEEMQKFTLSQYQIRGIDYPENQILAVFKRQIEPNIDFYDALLRRAKNSGILVKGVSQFQDDITYDSRDVAIINFGTGNHFARTVEKRLTEGFIFADKLRTMLLQNSFWMTNHEFVERYVRSPLYSNEYFAWGTVQAPGNGYEYGLAFSSTPPRMGSWNDPLLGAVRNDKQRGDYSNIATGRVTLKIYGDKHFLAQVNTADTIYHMGGAGTHTDQYGENGFAPNNAGVSFVGLPAFGPDKGPILTRTIRLDHLNKYYGEVRKFDWDSFLPNPV</sequence>
<gene>
    <name evidence="1" type="ORF">UT75_C0008G0059</name>
</gene>
<protein>
    <submittedName>
        <fullName evidence="1">Uncharacterized protein</fullName>
    </submittedName>
</protein>
<dbReference type="EMBL" id="LBXZ01000008">
    <property type="protein sequence ID" value="KKR40537.1"/>
    <property type="molecule type" value="Genomic_DNA"/>
</dbReference>
<accession>A0A0G0TRP5</accession>
<organism evidence="1 2">
    <name type="scientific">Candidatus Yanofskybacteria bacterium GW2011_GWE2_40_11</name>
    <dbReference type="NCBI Taxonomy" id="1619033"/>
    <lineage>
        <taxon>Bacteria</taxon>
        <taxon>Candidatus Yanofskyibacteriota</taxon>
    </lineage>
</organism>
<proteinExistence type="predicted"/>
<reference evidence="1 2" key="1">
    <citation type="journal article" date="2015" name="Nature">
        <title>rRNA introns, odd ribosomes, and small enigmatic genomes across a large radiation of phyla.</title>
        <authorList>
            <person name="Brown C.T."/>
            <person name="Hug L.A."/>
            <person name="Thomas B.C."/>
            <person name="Sharon I."/>
            <person name="Castelle C.J."/>
            <person name="Singh A."/>
            <person name="Wilkins M.J."/>
            <person name="Williams K.H."/>
            <person name="Banfield J.F."/>
        </authorList>
    </citation>
    <scope>NUCLEOTIDE SEQUENCE [LARGE SCALE GENOMIC DNA]</scope>
</reference>
<name>A0A0G0TRP5_9BACT</name>
<evidence type="ECO:0000313" key="1">
    <source>
        <dbReference type="EMBL" id="KKR40537.1"/>
    </source>
</evidence>
<dbReference type="AlphaFoldDB" id="A0A0G0TRP5"/>
<comment type="caution">
    <text evidence="1">The sequence shown here is derived from an EMBL/GenBank/DDBJ whole genome shotgun (WGS) entry which is preliminary data.</text>
</comment>
<evidence type="ECO:0000313" key="2">
    <source>
        <dbReference type="Proteomes" id="UP000034072"/>
    </source>
</evidence>